<keyword evidence="1" id="KW-0472">Membrane</keyword>
<keyword evidence="1" id="KW-1133">Transmembrane helix</keyword>
<evidence type="ECO:0000256" key="1">
    <source>
        <dbReference type="SAM" id="Phobius"/>
    </source>
</evidence>
<sequence length="334" mass="37498">MRLFVLENAPTAMLISCGPLAALRGWGLISVLVYLMFVFLVSWILTVTRNLLVRKPKKLILESITISHYVEKIRWSLDLMGIEYVEEENCGIMGIFFTGLMVPAIRQGSTRVSGSNFILKYLNGKCAHLGEESDKKEATTVSKVAFLRASSEAFELEKEFDKMGENIRHFLYTDALNSKNAVSTGLKVWGAYQPTIPLWQRLLLRAIIPILLVFMKTVLKLKKKIARERLVLAKETFKKVDALLSDGRKYLTATPNPTFVDVTFAALAAPLLIMDGPAYTCGRAIEDSRMTRSMFTDEVLKEVDAFRASPAGKFALRMYADHRGVRRTSAESGK</sequence>
<dbReference type="AlphaFoldDB" id="A0A6U3E7V7"/>
<protein>
    <submittedName>
        <fullName evidence="2">Uncharacterized protein</fullName>
    </submittedName>
</protein>
<keyword evidence="1" id="KW-0812">Transmembrane</keyword>
<proteinExistence type="predicted"/>
<name>A0A6U3E7V7_9EUKA</name>
<organism evidence="2">
    <name type="scientific">Lotharella globosa</name>
    <dbReference type="NCBI Taxonomy" id="91324"/>
    <lineage>
        <taxon>Eukaryota</taxon>
        <taxon>Sar</taxon>
        <taxon>Rhizaria</taxon>
        <taxon>Cercozoa</taxon>
        <taxon>Chlorarachniophyceae</taxon>
        <taxon>Lotharella</taxon>
    </lineage>
</organism>
<accession>A0A6U3E7V7</accession>
<feature type="transmembrane region" description="Helical" evidence="1">
    <location>
        <begin position="202"/>
        <end position="219"/>
    </location>
</feature>
<dbReference type="EMBL" id="HBIV01040532">
    <property type="protein sequence ID" value="CAE0676956.1"/>
    <property type="molecule type" value="Transcribed_RNA"/>
</dbReference>
<reference evidence="2" key="1">
    <citation type="submission" date="2021-01" db="EMBL/GenBank/DDBJ databases">
        <authorList>
            <person name="Corre E."/>
            <person name="Pelletier E."/>
            <person name="Niang G."/>
            <person name="Scheremetjew M."/>
            <person name="Finn R."/>
            <person name="Kale V."/>
            <person name="Holt S."/>
            <person name="Cochrane G."/>
            <person name="Meng A."/>
            <person name="Brown T."/>
            <person name="Cohen L."/>
        </authorList>
    </citation>
    <scope>NUCLEOTIDE SEQUENCE</scope>
    <source>
        <strain evidence="2">CCCM811</strain>
    </source>
</reference>
<evidence type="ECO:0000313" key="2">
    <source>
        <dbReference type="EMBL" id="CAE0676956.1"/>
    </source>
</evidence>
<feature type="transmembrane region" description="Helical" evidence="1">
    <location>
        <begin position="21"/>
        <end position="45"/>
    </location>
</feature>
<gene>
    <name evidence="2" type="ORF">LGLO00237_LOCUS28735</name>
</gene>